<dbReference type="EMBL" id="MN738786">
    <property type="protein sequence ID" value="QHT36702.1"/>
    <property type="molecule type" value="Genomic_DNA"/>
</dbReference>
<feature type="compositionally biased region" description="Acidic residues" evidence="1">
    <location>
        <begin position="104"/>
        <end position="113"/>
    </location>
</feature>
<feature type="region of interest" description="Disordered" evidence="1">
    <location>
        <begin position="96"/>
        <end position="121"/>
    </location>
</feature>
<sequence length="121" mass="13597">MSLIGVVRSYDARRGFGFVTVMTQDDPHFQTDVFVHNTAIVVRGDGYRRLFPGEYVSLNVGKGKDDRDVCLDVTGVMGGPLLVENERYQYRYFPRKRREQKTEDADDTADATEELVAGGTA</sequence>
<dbReference type="InterPro" id="IPR012340">
    <property type="entry name" value="NA-bd_OB-fold"/>
</dbReference>
<organism evidence="3">
    <name type="scientific">viral metagenome</name>
    <dbReference type="NCBI Taxonomy" id="1070528"/>
    <lineage>
        <taxon>unclassified sequences</taxon>
        <taxon>metagenomes</taxon>
        <taxon>organismal metagenomes</taxon>
    </lineage>
</organism>
<dbReference type="PANTHER" id="PTHR46565:SF20">
    <property type="entry name" value="COLD SHOCK DOMAIN-CONTAINING PROTEIN 4"/>
    <property type="match status" value="1"/>
</dbReference>
<evidence type="ECO:0000313" key="3">
    <source>
        <dbReference type="EMBL" id="QHT36702.1"/>
    </source>
</evidence>
<proteinExistence type="predicted"/>
<dbReference type="SUPFAM" id="SSF50249">
    <property type="entry name" value="Nucleic acid-binding proteins"/>
    <property type="match status" value="1"/>
</dbReference>
<dbReference type="PANTHER" id="PTHR46565">
    <property type="entry name" value="COLD SHOCK DOMAIN PROTEIN 2"/>
    <property type="match status" value="1"/>
</dbReference>
<name>A0A6C0F685_9ZZZZ</name>
<accession>A0A6C0F685</accession>
<dbReference type="GO" id="GO:0003676">
    <property type="term" value="F:nucleic acid binding"/>
    <property type="evidence" value="ECO:0007669"/>
    <property type="project" value="InterPro"/>
</dbReference>
<evidence type="ECO:0000259" key="2">
    <source>
        <dbReference type="Pfam" id="PF00313"/>
    </source>
</evidence>
<dbReference type="Gene3D" id="2.40.50.140">
    <property type="entry name" value="Nucleic acid-binding proteins"/>
    <property type="match status" value="1"/>
</dbReference>
<reference evidence="3" key="1">
    <citation type="journal article" date="2020" name="Nature">
        <title>Giant virus diversity and host interactions through global metagenomics.</title>
        <authorList>
            <person name="Schulz F."/>
            <person name="Roux S."/>
            <person name="Paez-Espino D."/>
            <person name="Jungbluth S."/>
            <person name="Walsh D.A."/>
            <person name="Denef V.J."/>
            <person name="McMahon K.D."/>
            <person name="Konstantinidis K.T."/>
            <person name="Eloe-Fadrosh E.A."/>
            <person name="Kyrpides N.C."/>
            <person name="Woyke T."/>
        </authorList>
    </citation>
    <scope>NUCLEOTIDE SEQUENCE</scope>
    <source>
        <strain evidence="3">GVMAG-S-ERX555967-130</strain>
    </source>
</reference>
<protein>
    <recommendedName>
        <fullName evidence="2">CSD domain-containing protein</fullName>
    </recommendedName>
</protein>
<evidence type="ECO:0000256" key="1">
    <source>
        <dbReference type="SAM" id="MobiDB-lite"/>
    </source>
</evidence>
<dbReference type="InterPro" id="IPR002059">
    <property type="entry name" value="CSP_DNA-bd"/>
</dbReference>
<dbReference type="Pfam" id="PF00313">
    <property type="entry name" value="CSD"/>
    <property type="match status" value="1"/>
</dbReference>
<dbReference type="AlphaFoldDB" id="A0A6C0F685"/>
<feature type="domain" description="CSD" evidence="2">
    <location>
        <begin position="5"/>
        <end position="64"/>
    </location>
</feature>